<name>A0A016RSR4_9BILA</name>
<feature type="domain" description="von Hippel-Lindau disease tumour suppressor beta" evidence="2">
    <location>
        <begin position="23"/>
        <end position="88"/>
    </location>
</feature>
<dbReference type="STRING" id="53326.A0A016RSR4"/>
<organism evidence="3 4">
    <name type="scientific">Ancylostoma ceylanicum</name>
    <dbReference type="NCBI Taxonomy" id="53326"/>
    <lineage>
        <taxon>Eukaryota</taxon>
        <taxon>Metazoa</taxon>
        <taxon>Ecdysozoa</taxon>
        <taxon>Nematoda</taxon>
        <taxon>Chromadorea</taxon>
        <taxon>Rhabditida</taxon>
        <taxon>Rhabditina</taxon>
        <taxon>Rhabditomorpha</taxon>
        <taxon>Strongyloidea</taxon>
        <taxon>Ancylostomatidae</taxon>
        <taxon>Ancylostomatinae</taxon>
        <taxon>Ancylostoma</taxon>
    </lineage>
</organism>
<sequence length="304" mass="34289">MDGAVQAAVRQNINAAGLGIRNIRSGVGTVAVYVRFFNLTGTDVDVIWINEEGRGIRYGQLKKSQYLDINTYEGHPWIFRESGVGDLLIGQPGRISVYFPKRENINVISRVCVLITFPLMSLRDWAVRAVANLVEIAPDALLTLPIPASQIKAIQNLLVHRLQYVSMFEPNPLVGRRLRATVRRYMNVGVGIQRISFIHLSIRSFTSSFHSFQSGCHVLFPDSLQRINFSLHLHFQPHDPCLAFLMMIMNIPKTSRKIMRSTRNALNLLGERLLCKILRFLQCPNHTEGAQLKIPSLATTCNIV</sequence>
<dbReference type="Proteomes" id="UP000024635">
    <property type="component" value="Unassembled WGS sequence"/>
</dbReference>
<dbReference type="InterPro" id="IPR024053">
    <property type="entry name" value="VHL_beta_dom"/>
</dbReference>
<dbReference type="InterPro" id="IPR037140">
    <property type="entry name" value="VHL_beta_dom_sf"/>
</dbReference>
<dbReference type="CDD" id="cd05468">
    <property type="entry name" value="pVHL"/>
    <property type="match status" value="1"/>
</dbReference>
<accession>A0A016RSR4</accession>
<dbReference type="AlphaFoldDB" id="A0A016RSR4"/>
<dbReference type="EMBL" id="JARK01001722">
    <property type="protein sequence ID" value="EYB81351.1"/>
    <property type="molecule type" value="Genomic_DNA"/>
</dbReference>
<dbReference type="SUPFAM" id="SSF49468">
    <property type="entry name" value="VHL"/>
    <property type="match status" value="1"/>
</dbReference>
<evidence type="ECO:0000259" key="2">
    <source>
        <dbReference type="Pfam" id="PF01847"/>
    </source>
</evidence>
<comment type="similarity">
    <text evidence="1">Belongs to the VHL family.</text>
</comment>
<protein>
    <recommendedName>
        <fullName evidence="2">von Hippel-Lindau disease tumour suppressor beta domain-containing protein</fullName>
    </recommendedName>
</protein>
<dbReference type="InterPro" id="IPR036208">
    <property type="entry name" value="VHL_sf"/>
</dbReference>
<gene>
    <name evidence="3" type="primary">Acey_s0386.g440</name>
    <name evidence="3" type="synonym">Acey-vhl-1</name>
    <name evidence="3" type="ORF">Y032_0386g440</name>
</gene>
<comment type="caution">
    <text evidence="3">The sequence shown here is derived from an EMBL/GenBank/DDBJ whole genome shotgun (WGS) entry which is preliminary data.</text>
</comment>
<evidence type="ECO:0000313" key="4">
    <source>
        <dbReference type="Proteomes" id="UP000024635"/>
    </source>
</evidence>
<dbReference type="Gene3D" id="2.60.40.780">
    <property type="entry name" value="von Hippel-Lindau disease tumour suppressor, beta domain"/>
    <property type="match status" value="1"/>
</dbReference>
<keyword evidence="4" id="KW-1185">Reference proteome</keyword>
<proteinExistence type="inferred from homology"/>
<reference evidence="4" key="1">
    <citation type="journal article" date="2015" name="Nat. Genet.">
        <title>The genome and transcriptome of the zoonotic hookworm Ancylostoma ceylanicum identify infection-specific gene families.</title>
        <authorList>
            <person name="Schwarz E.M."/>
            <person name="Hu Y."/>
            <person name="Antoshechkin I."/>
            <person name="Miller M.M."/>
            <person name="Sternberg P.W."/>
            <person name="Aroian R.V."/>
        </authorList>
    </citation>
    <scope>NUCLEOTIDE SEQUENCE</scope>
    <source>
        <strain evidence="4">HY135</strain>
    </source>
</reference>
<dbReference type="Pfam" id="PF01847">
    <property type="entry name" value="VHL"/>
    <property type="match status" value="1"/>
</dbReference>
<evidence type="ECO:0000256" key="1">
    <source>
        <dbReference type="ARBA" id="ARBA00010057"/>
    </source>
</evidence>
<dbReference type="InterPro" id="IPR022772">
    <property type="entry name" value="VHL_tumour_suppress_b/a_dom"/>
</dbReference>
<evidence type="ECO:0000313" key="3">
    <source>
        <dbReference type="EMBL" id="EYB81351.1"/>
    </source>
</evidence>
<dbReference type="OrthoDB" id="413400at2759"/>